<feature type="transmembrane region" description="Helical" evidence="5">
    <location>
        <begin position="7"/>
        <end position="24"/>
    </location>
</feature>
<protein>
    <recommendedName>
        <fullName evidence="6">Sodium/calcium exchanger membrane region domain-containing protein</fullName>
    </recommendedName>
</protein>
<feature type="transmembrane region" description="Helical" evidence="5">
    <location>
        <begin position="138"/>
        <end position="159"/>
    </location>
</feature>
<evidence type="ECO:0000313" key="7">
    <source>
        <dbReference type="EMBL" id="GAI26138.1"/>
    </source>
</evidence>
<evidence type="ECO:0000256" key="3">
    <source>
        <dbReference type="ARBA" id="ARBA00022989"/>
    </source>
</evidence>
<proteinExistence type="predicted"/>
<dbReference type="GO" id="GO:0005886">
    <property type="term" value="C:plasma membrane"/>
    <property type="evidence" value="ECO:0007669"/>
    <property type="project" value="TreeGrafter"/>
</dbReference>
<dbReference type="GO" id="GO:0005262">
    <property type="term" value="F:calcium channel activity"/>
    <property type="evidence" value="ECO:0007669"/>
    <property type="project" value="TreeGrafter"/>
</dbReference>
<name>X1M473_9ZZZZ</name>
<evidence type="ECO:0000256" key="1">
    <source>
        <dbReference type="ARBA" id="ARBA00004141"/>
    </source>
</evidence>
<keyword evidence="2 5" id="KW-0812">Transmembrane</keyword>
<feature type="transmembrane region" description="Helical" evidence="5">
    <location>
        <begin position="73"/>
        <end position="91"/>
    </location>
</feature>
<dbReference type="Gene3D" id="1.20.1420.30">
    <property type="entry name" value="NCX, central ion-binding region"/>
    <property type="match status" value="1"/>
</dbReference>
<organism evidence="7">
    <name type="scientific">marine sediment metagenome</name>
    <dbReference type="NCBI Taxonomy" id="412755"/>
    <lineage>
        <taxon>unclassified sequences</taxon>
        <taxon>metagenomes</taxon>
        <taxon>ecological metagenomes</taxon>
    </lineage>
</organism>
<dbReference type="InterPro" id="IPR044880">
    <property type="entry name" value="NCX_ion-bd_dom_sf"/>
</dbReference>
<evidence type="ECO:0000256" key="2">
    <source>
        <dbReference type="ARBA" id="ARBA00022692"/>
    </source>
</evidence>
<dbReference type="GO" id="GO:0006874">
    <property type="term" value="P:intracellular calcium ion homeostasis"/>
    <property type="evidence" value="ECO:0007669"/>
    <property type="project" value="TreeGrafter"/>
</dbReference>
<reference evidence="7" key="1">
    <citation type="journal article" date="2014" name="Front. Microbiol.">
        <title>High frequency of phylogenetically diverse reductive dehalogenase-homologous genes in deep subseafloor sedimentary metagenomes.</title>
        <authorList>
            <person name="Kawai M."/>
            <person name="Futagami T."/>
            <person name="Toyoda A."/>
            <person name="Takaki Y."/>
            <person name="Nishi S."/>
            <person name="Hori S."/>
            <person name="Arai W."/>
            <person name="Tsubouchi T."/>
            <person name="Morono Y."/>
            <person name="Uchiyama I."/>
            <person name="Ito T."/>
            <person name="Fujiyama A."/>
            <person name="Inagaki F."/>
            <person name="Takami H."/>
        </authorList>
    </citation>
    <scope>NUCLEOTIDE SEQUENCE</scope>
    <source>
        <strain evidence="7">Expedition CK06-06</strain>
    </source>
</reference>
<dbReference type="PANTHER" id="PTHR10846">
    <property type="entry name" value="SODIUM/POTASSIUM/CALCIUM EXCHANGER"/>
    <property type="match status" value="1"/>
</dbReference>
<accession>X1M473</accession>
<feature type="transmembrane region" description="Helical" evidence="5">
    <location>
        <begin position="30"/>
        <end position="46"/>
    </location>
</feature>
<dbReference type="Pfam" id="PF01699">
    <property type="entry name" value="Na_Ca_ex"/>
    <property type="match status" value="1"/>
</dbReference>
<dbReference type="GO" id="GO:0008273">
    <property type="term" value="F:calcium, potassium:sodium antiporter activity"/>
    <property type="evidence" value="ECO:0007669"/>
    <property type="project" value="TreeGrafter"/>
</dbReference>
<dbReference type="InterPro" id="IPR004481">
    <property type="entry name" value="K/Na/Ca-exchanger"/>
</dbReference>
<dbReference type="EMBL" id="BARV01019007">
    <property type="protein sequence ID" value="GAI26138.1"/>
    <property type="molecule type" value="Genomic_DNA"/>
</dbReference>
<evidence type="ECO:0000256" key="5">
    <source>
        <dbReference type="SAM" id="Phobius"/>
    </source>
</evidence>
<gene>
    <name evidence="7" type="ORF">S06H3_32029</name>
</gene>
<evidence type="ECO:0000259" key="6">
    <source>
        <dbReference type="Pfam" id="PF01699"/>
    </source>
</evidence>
<sequence>MVQTSSIFTIVIAILPLLLILDGTLGRVDAIILILTFFVYIFWLFSKKERFTKTYEDNQIPVIKEFKIFIKDLGRVILGISFLLLAAEGIVRSASFFAESLNLSIALIGILIVGLGNALPEIYFAIASARKGRTWMILGNLMGSVIVPATLVLGIVALICPIEVPDFSPFAIGRFFLIISAIFFFFFVRTGRKITKKEALFLLGIYITFVLVEILTK</sequence>
<feature type="transmembrane region" description="Helical" evidence="5">
    <location>
        <begin position="171"/>
        <end position="188"/>
    </location>
</feature>
<feature type="domain" description="Sodium/calcium exchanger membrane region" evidence="6">
    <location>
        <begin position="75"/>
        <end position="213"/>
    </location>
</feature>
<keyword evidence="3 5" id="KW-1133">Transmembrane helix</keyword>
<keyword evidence="4 5" id="KW-0472">Membrane</keyword>
<evidence type="ECO:0000256" key="4">
    <source>
        <dbReference type="ARBA" id="ARBA00023136"/>
    </source>
</evidence>
<comment type="caution">
    <text evidence="7">The sequence shown here is derived from an EMBL/GenBank/DDBJ whole genome shotgun (WGS) entry which is preliminary data.</text>
</comment>
<dbReference type="InterPro" id="IPR004837">
    <property type="entry name" value="NaCa_Exmemb"/>
</dbReference>
<feature type="transmembrane region" description="Helical" evidence="5">
    <location>
        <begin position="200"/>
        <end position="216"/>
    </location>
</feature>
<dbReference type="AlphaFoldDB" id="X1M473"/>
<feature type="transmembrane region" description="Helical" evidence="5">
    <location>
        <begin position="103"/>
        <end position="126"/>
    </location>
</feature>
<dbReference type="PANTHER" id="PTHR10846:SF8">
    <property type="entry name" value="INNER MEMBRANE PROTEIN YRBG"/>
    <property type="match status" value="1"/>
</dbReference>
<comment type="subcellular location">
    <subcellularLocation>
        <location evidence="1">Membrane</location>
        <topology evidence="1">Multi-pass membrane protein</topology>
    </subcellularLocation>
</comment>